<keyword evidence="1 8" id="KW-0639">Primosome</keyword>
<dbReference type="eggNOG" id="COG1198">
    <property type="taxonomic scope" value="Bacteria"/>
</dbReference>
<reference evidence="10 11" key="2">
    <citation type="journal article" date="2010" name="Stand. Genomic Sci.">
        <title>Complete genome sequence of Kribbella flavida type strain (IFO 14399).</title>
        <authorList>
            <person name="Pukall R."/>
            <person name="Lapidus A."/>
            <person name="Glavina Del Rio T."/>
            <person name="Copeland A."/>
            <person name="Tice H."/>
            <person name="Cheng J.-F."/>
            <person name="Lucas S."/>
            <person name="Chen F."/>
            <person name="Nolan M."/>
            <person name="LaButti K."/>
            <person name="Pati A."/>
            <person name="Ivanova N."/>
            <person name="Mavrommatis K."/>
            <person name="Mikhailova N."/>
            <person name="Pitluck S."/>
            <person name="Bruce D."/>
            <person name="Goodwin L."/>
            <person name="Land M."/>
            <person name="Hauser L."/>
            <person name="Chang Y.-J."/>
            <person name="Jeffries C.D."/>
            <person name="Chen A."/>
            <person name="Palaniappan K."/>
            <person name="Chain P."/>
            <person name="Rohde M."/>
            <person name="Goeker M."/>
            <person name="Bristow J."/>
            <person name="Eisen J.A."/>
            <person name="Markowitz V."/>
            <person name="Hugenholtz P."/>
            <person name="Kyrpides N.C."/>
            <person name="Klenk H.-P."/>
            <person name="Brettin T."/>
        </authorList>
    </citation>
    <scope>NUCLEOTIDE SEQUENCE [LARGE SCALE GENOMIC DNA]</scope>
    <source>
        <strain evidence="11">DSM 17836 / JCM 10339 / NBRC 14399</strain>
    </source>
</reference>
<dbReference type="GO" id="GO:0003677">
    <property type="term" value="F:DNA binding"/>
    <property type="evidence" value="ECO:0007669"/>
    <property type="project" value="UniProtKB-UniRule"/>
</dbReference>
<keyword evidence="3 8" id="KW-0479">Metal-binding</keyword>
<proteinExistence type="inferred from homology"/>
<evidence type="ECO:0000256" key="8">
    <source>
        <dbReference type="HAMAP-Rule" id="MF_00983"/>
    </source>
</evidence>
<protein>
    <recommendedName>
        <fullName evidence="8">Probable replication restart protein PriA</fullName>
    </recommendedName>
    <alternativeName>
        <fullName evidence="8">Putative ATP-dependent DNA helicase PriA</fullName>
    </alternativeName>
</protein>
<keyword evidence="4 8" id="KW-0547">Nucleotide-binding</keyword>
<keyword evidence="6 8" id="KW-0067">ATP-binding</keyword>
<dbReference type="RefSeq" id="WP_012921913.1">
    <property type="nucleotide sequence ID" value="NC_013729.1"/>
</dbReference>
<dbReference type="Proteomes" id="UP000007967">
    <property type="component" value="Chromosome"/>
</dbReference>
<feature type="binding site" evidence="8">
    <location>
        <position position="435"/>
    </location>
    <ligand>
        <name>Zn(2+)</name>
        <dbReference type="ChEBI" id="CHEBI:29105"/>
        <label>2</label>
    </ligand>
</feature>
<dbReference type="Gene3D" id="3.40.1440.60">
    <property type="entry name" value="PriA, 3(prime) DNA-binding domain"/>
    <property type="match status" value="1"/>
</dbReference>
<feature type="binding site" evidence="8">
    <location>
        <position position="417"/>
    </location>
    <ligand>
        <name>Zn(2+)</name>
        <dbReference type="ChEBI" id="CHEBI:29105"/>
        <label>2</label>
    </ligand>
</feature>
<dbReference type="STRING" id="479435.Kfla_4325"/>
<dbReference type="GO" id="GO:0008270">
    <property type="term" value="F:zinc ion binding"/>
    <property type="evidence" value="ECO:0007669"/>
    <property type="project" value="UniProtKB-UniRule"/>
</dbReference>
<dbReference type="InterPro" id="IPR005259">
    <property type="entry name" value="PriA"/>
</dbReference>
<evidence type="ECO:0000313" key="10">
    <source>
        <dbReference type="EMBL" id="ADB33359.1"/>
    </source>
</evidence>
<dbReference type="Pfam" id="PF17764">
    <property type="entry name" value="PriA_3primeBD"/>
    <property type="match status" value="1"/>
</dbReference>
<feature type="binding site" evidence="8">
    <location>
        <position position="447"/>
    </location>
    <ligand>
        <name>Zn(2+)</name>
        <dbReference type="ChEBI" id="CHEBI:29105"/>
        <label>1</label>
    </ligand>
</feature>
<evidence type="ECO:0000256" key="6">
    <source>
        <dbReference type="ARBA" id="ARBA00022840"/>
    </source>
</evidence>
<dbReference type="GO" id="GO:0005524">
    <property type="term" value="F:ATP binding"/>
    <property type="evidence" value="ECO:0007669"/>
    <property type="project" value="UniProtKB-UniRule"/>
</dbReference>
<evidence type="ECO:0000313" key="11">
    <source>
        <dbReference type="Proteomes" id="UP000007967"/>
    </source>
</evidence>
<dbReference type="GO" id="GO:0006270">
    <property type="term" value="P:DNA replication initiation"/>
    <property type="evidence" value="ECO:0007669"/>
    <property type="project" value="TreeGrafter"/>
</dbReference>
<name>D2PV78_KRIFD</name>
<evidence type="ECO:0000259" key="9">
    <source>
        <dbReference type="Pfam" id="PF17764"/>
    </source>
</evidence>
<feature type="binding site" evidence="8">
    <location>
        <position position="420"/>
    </location>
    <ligand>
        <name>Zn(2+)</name>
        <dbReference type="ChEBI" id="CHEBI:29105"/>
        <label>2</label>
    </ligand>
</feature>
<dbReference type="PANTHER" id="PTHR30580:SF0">
    <property type="entry name" value="PRIMOSOMAL PROTEIN N"/>
    <property type="match status" value="1"/>
</dbReference>
<keyword evidence="10" id="KW-0378">Hydrolase</keyword>
<feature type="binding site" evidence="8">
    <location>
        <position position="411"/>
    </location>
    <ligand>
        <name>Zn(2+)</name>
        <dbReference type="ChEBI" id="CHEBI:29105"/>
        <label>1</label>
    </ligand>
</feature>
<comment type="similarity">
    <text evidence="8">Belongs to the helicase family. PriA subfamily.</text>
</comment>
<evidence type="ECO:0000256" key="3">
    <source>
        <dbReference type="ARBA" id="ARBA00022723"/>
    </source>
</evidence>
<evidence type="ECO:0000256" key="4">
    <source>
        <dbReference type="ARBA" id="ARBA00022741"/>
    </source>
</evidence>
<dbReference type="InterPro" id="IPR041222">
    <property type="entry name" value="PriA_3primeBD"/>
</dbReference>
<dbReference type="InterPro" id="IPR042115">
    <property type="entry name" value="PriA_3primeBD_sf"/>
</dbReference>
<feature type="binding site" evidence="8">
    <location>
        <position position="408"/>
    </location>
    <ligand>
        <name>Zn(2+)</name>
        <dbReference type="ChEBI" id="CHEBI:29105"/>
        <label>1</label>
    </ligand>
</feature>
<evidence type="ECO:0000256" key="2">
    <source>
        <dbReference type="ARBA" id="ARBA00022705"/>
    </source>
</evidence>
<comment type="subunit">
    <text evidence="8">Component of the replication restart primosome.</text>
</comment>
<keyword evidence="2 8" id="KW-0235">DNA replication</keyword>
<dbReference type="KEGG" id="kfl:Kfla_4325"/>
<reference evidence="11" key="1">
    <citation type="submission" date="2009-09" db="EMBL/GenBank/DDBJ databases">
        <title>The complete genome of Kribbella flavida DSM 17836.</title>
        <authorList>
            <consortium name="US DOE Joint Genome Institute (JGI-PGF)"/>
            <person name="Lucas S."/>
            <person name="Copeland A."/>
            <person name="Lapidus A."/>
            <person name="Glavina del Rio T."/>
            <person name="Dalin E."/>
            <person name="Tice H."/>
            <person name="Bruce D."/>
            <person name="Goodwin L."/>
            <person name="Pitluck S."/>
            <person name="Kyrpides N."/>
            <person name="Mavromatis K."/>
            <person name="Ivanova N."/>
            <person name="Saunders E."/>
            <person name="Brettin T."/>
            <person name="Detter J.C."/>
            <person name="Han C."/>
            <person name="Larimer F."/>
            <person name="Land M."/>
            <person name="Hauser L."/>
            <person name="Markowitz V."/>
            <person name="Cheng J.-F."/>
            <person name="Hugenholtz P."/>
            <person name="Woyke T."/>
            <person name="Wu D."/>
            <person name="Pukall R."/>
            <person name="Klenk H.-P."/>
            <person name="Eisen J.A."/>
        </authorList>
    </citation>
    <scope>NUCLEOTIDE SEQUENCE [LARGE SCALE GENOMIC DNA]</scope>
    <source>
        <strain evidence="11">DSM 17836 / JCM 10339 / NBRC 14399</strain>
    </source>
</reference>
<evidence type="ECO:0000256" key="1">
    <source>
        <dbReference type="ARBA" id="ARBA00022515"/>
    </source>
</evidence>
<dbReference type="AlphaFoldDB" id="D2PV78"/>
<dbReference type="EMBL" id="CP001736">
    <property type="protein sequence ID" value="ADB33359.1"/>
    <property type="molecule type" value="Genomic_DNA"/>
</dbReference>
<comment type="function">
    <text evidence="8">Initiates the restart of stalled replication forks, which reloads the replicative helicase on sites other than the origin of replication. Recognizes and binds to abandoned replication forks and remodels them to uncover a helicase loading site. Promotes assembly of the primosome at these replication forks.</text>
</comment>
<comment type="cofactor">
    <cofactor evidence="8">
        <name>Zn(2+)</name>
        <dbReference type="ChEBI" id="CHEBI:29105"/>
    </cofactor>
    <text evidence="8">Binds 2 zinc ions per subunit.</text>
</comment>
<gene>
    <name evidence="8" type="primary">priA</name>
    <name evidence="10" type="ordered locus">Kfla_4325</name>
</gene>
<keyword evidence="5 8" id="KW-0862">Zinc</keyword>
<dbReference type="InterPro" id="IPR027417">
    <property type="entry name" value="P-loop_NTPase"/>
</dbReference>
<dbReference type="Gene3D" id="3.40.50.300">
    <property type="entry name" value="P-loop containing nucleotide triphosphate hydrolases"/>
    <property type="match status" value="1"/>
</dbReference>
<sequence length="679" mass="72361">MALNGDSPEQLTLLRETVRRSRTKEPAGITETLPVARVAVDVSLPHLDRPFDYLVPDDLADAAQPGARVKVRFAGKDLDGFVLDRLATSEHDGKLSRIRKVVSPEQVLTPEVADLCRAVADRYAGVFADVTRLAVPPRLAKVEAEALRCNQPVRPVSSTSLSEWAPYPRAEGFLDAVRREEAPRAIWTAVPGADWALAFAQAAAVCASTGRGALLLAPDARDLERLAAACAKVLGRDGFVTLSADLGPTARYRAFITALRGCTRVVIGTRAAAFAPVSNLGLVALWDDGDDSYAEPRAPYPHAREVLLLRAYRQQCAALLGGFARSAETAALLESGWAAELIAERTVIRAAAPSVHIAGESDRDLARDPAARAARLPHQAFEVAREGLRTGPVLVQVPRAGYLPSLVCQTCRTPSRCSTCGGSLRRTGSSGPASCSVCGRPATDHRCPECGDTRMRAAVVGARRTAEELGRAFPGVLVRTSGGDHMLDQIPDQPALIVTTPGAEPVPEKGYSAALLLDTWLLLARPDLRAPEEAVRRWFNAAAMVRSARDGGQVIMMGEPSATPLQAVVRWSPEGFATRELDERRAARLAPAAKLAELVGASEAVADMVARVRQLVDPAAGLEVLGPVDVDDETVRAVVRTPRAYGSALARVLKEALSARGTKKLAGPLRVQVDPATFG</sequence>
<feature type="binding site" evidence="8">
    <location>
        <position position="450"/>
    </location>
    <ligand>
        <name>Zn(2+)</name>
        <dbReference type="ChEBI" id="CHEBI:29105"/>
        <label>1</label>
    </ligand>
</feature>
<organism evidence="10 11">
    <name type="scientific">Kribbella flavida (strain DSM 17836 / JCM 10339 / NBRC 14399)</name>
    <dbReference type="NCBI Taxonomy" id="479435"/>
    <lineage>
        <taxon>Bacteria</taxon>
        <taxon>Bacillati</taxon>
        <taxon>Actinomycetota</taxon>
        <taxon>Actinomycetes</taxon>
        <taxon>Propionibacteriales</taxon>
        <taxon>Kribbellaceae</taxon>
        <taxon>Kribbella</taxon>
    </lineage>
</organism>
<dbReference type="GO" id="GO:0043138">
    <property type="term" value="F:3'-5' DNA helicase activity"/>
    <property type="evidence" value="ECO:0007669"/>
    <property type="project" value="TreeGrafter"/>
</dbReference>
<evidence type="ECO:0000256" key="7">
    <source>
        <dbReference type="ARBA" id="ARBA00023125"/>
    </source>
</evidence>
<evidence type="ECO:0000256" key="5">
    <source>
        <dbReference type="ARBA" id="ARBA00022833"/>
    </source>
</evidence>
<feature type="binding site" evidence="8">
    <location>
        <position position="438"/>
    </location>
    <ligand>
        <name>Zn(2+)</name>
        <dbReference type="ChEBI" id="CHEBI:29105"/>
        <label>2</label>
    </ligand>
</feature>
<dbReference type="HAMAP" id="MF_00983">
    <property type="entry name" value="PriA"/>
    <property type="match status" value="1"/>
</dbReference>
<dbReference type="HOGENOM" id="CLU_015485_1_0_11"/>
<dbReference type="PANTHER" id="PTHR30580">
    <property type="entry name" value="PRIMOSOMAL PROTEIN N"/>
    <property type="match status" value="1"/>
</dbReference>
<dbReference type="GO" id="GO:1990077">
    <property type="term" value="C:primosome complex"/>
    <property type="evidence" value="ECO:0007669"/>
    <property type="project" value="UniProtKB-UniRule"/>
</dbReference>
<accession>D2PV78</accession>
<keyword evidence="7 8" id="KW-0238">DNA-binding</keyword>
<dbReference type="GO" id="GO:0006269">
    <property type="term" value="P:DNA replication, synthesis of primer"/>
    <property type="evidence" value="ECO:0007669"/>
    <property type="project" value="UniProtKB-KW"/>
</dbReference>
<dbReference type="GO" id="GO:0006310">
    <property type="term" value="P:DNA recombination"/>
    <property type="evidence" value="ECO:0007669"/>
    <property type="project" value="InterPro"/>
</dbReference>
<feature type="domain" description="Primosomal protein N' 3' DNA-binding" evidence="9">
    <location>
        <begin position="37"/>
        <end position="136"/>
    </location>
</feature>
<dbReference type="GO" id="GO:0006302">
    <property type="term" value="P:double-strand break repair"/>
    <property type="evidence" value="ECO:0007669"/>
    <property type="project" value="InterPro"/>
</dbReference>
<dbReference type="OrthoDB" id="3177118at2"/>
<keyword evidence="11" id="KW-1185">Reference proteome</keyword>
<comment type="caution">
    <text evidence="8">As this protein does not have any detectable helicase domains, it probably does not have helicase activity.</text>
</comment>
<keyword evidence="10" id="KW-0347">Helicase</keyword>